<proteinExistence type="predicted"/>
<name>A0ABY4ESB0_9BACI</name>
<sequence>MGYIMPVENYQYQQYQQRVTKVKRDPFPIEKVYPIQHDTSYEESQTRKEEVLPSSTQRSHYRLVINQQPESKPKAHIYAQVTGKGRHFQAKV</sequence>
<evidence type="ECO:0000313" key="2">
    <source>
        <dbReference type="EMBL" id="UOQ46951.1"/>
    </source>
</evidence>
<reference evidence="2 3" key="1">
    <citation type="submission" date="2022-04" db="EMBL/GenBank/DDBJ databases">
        <title>Gracilibacillus sp. isolated from saltern.</title>
        <authorList>
            <person name="Won M."/>
            <person name="Lee C.-M."/>
            <person name="Woen H.-Y."/>
            <person name="Kwon S.-W."/>
        </authorList>
    </citation>
    <scope>NUCLEOTIDE SEQUENCE [LARGE SCALE GENOMIC DNA]</scope>
    <source>
        <strain evidence="2 3">SSWR10-1</strain>
    </source>
</reference>
<dbReference type="Proteomes" id="UP000831782">
    <property type="component" value="Chromosome"/>
</dbReference>
<dbReference type="RefSeq" id="WP_244715594.1">
    <property type="nucleotide sequence ID" value="NZ_CP095072.1"/>
</dbReference>
<organism evidence="2 3">
    <name type="scientific">Gracilibacillus caseinilyticus</name>
    <dbReference type="NCBI Taxonomy" id="2932256"/>
    <lineage>
        <taxon>Bacteria</taxon>
        <taxon>Bacillati</taxon>
        <taxon>Bacillota</taxon>
        <taxon>Bacilli</taxon>
        <taxon>Bacillales</taxon>
        <taxon>Bacillaceae</taxon>
        <taxon>Gracilibacillus</taxon>
    </lineage>
</organism>
<dbReference type="EMBL" id="CP095072">
    <property type="protein sequence ID" value="UOQ46951.1"/>
    <property type="molecule type" value="Genomic_DNA"/>
</dbReference>
<gene>
    <name evidence="2" type="ORF">MUN88_12705</name>
</gene>
<evidence type="ECO:0000313" key="3">
    <source>
        <dbReference type="Proteomes" id="UP000831782"/>
    </source>
</evidence>
<protein>
    <submittedName>
        <fullName evidence="2">Uncharacterized protein</fullName>
    </submittedName>
</protein>
<accession>A0ABY4ESB0</accession>
<feature type="region of interest" description="Disordered" evidence="1">
    <location>
        <begin position="38"/>
        <end position="57"/>
    </location>
</feature>
<evidence type="ECO:0000256" key="1">
    <source>
        <dbReference type="SAM" id="MobiDB-lite"/>
    </source>
</evidence>
<keyword evidence="3" id="KW-1185">Reference proteome</keyword>